<evidence type="ECO:0000313" key="3">
    <source>
        <dbReference type="Proteomes" id="UP000332933"/>
    </source>
</evidence>
<name>A0A485LRZ3_9STRA</name>
<dbReference type="OrthoDB" id="73834at2759"/>
<proteinExistence type="predicted"/>
<keyword evidence="3" id="KW-1185">Reference proteome</keyword>
<protein>
    <submittedName>
        <fullName evidence="2">Aste57867_24633 protein</fullName>
    </submittedName>
</protein>
<evidence type="ECO:0000313" key="2">
    <source>
        <dbReference type="EMBL" id="VFU01270.1"/>
    </source>
</evidence>
<dbReference type="EMBL" id="VJMH01007420">
    <property type="protein sequence ID" value="KAF0683307.1"/>
    <property type="molecule type" value="Genomic_DNA"/>
</dbReference>
<dbReference type="AlphaFoldDB" id="A0A485LRZ3"/>
<gene>
    <name evidence="2" type="primary">Aste57867_24633</name>
    <name evidence="1" type="ORF">As57867_024555</name>
    <name evidence="2" type="ORF">ASTE57867_24633</name>
</gene>
<reference evidence="2 3" key="1">
    <citation type="submission" date="2019-03" db="EMBL/GenBank/DDBJ databases">
        <authorList>
            <person name="Gaulin E."/>
            <person name="Dumas B."/>
        </authorList>
    </citation>
    <scope>NUCLEOTIDE SEQUENCE [LARGE SCALE GENOMIC DNA]</scope>
    <source>
        <strain evidence="2">CBS 568.67</strain>
    </source>
</reference>
<sequence>MSILVTKLSTLFPIVPVDEAPPFKLPTTSNAWQTVSWMIRPDQEPNLLTAASSKSAKIKPPPAAILSLIPTRHLNLHDDFYSDPRRVKQLCTYRHPEHILPRYGEFIFKLLLRAHTMQYLFQFRDPQPRCVFCGVNKTYQHYLFACPFGQSVWQPFKQIKRILQCSFPRNAVELLFETPKHPTSTTSAIWLQRNDRTFRVDLTSKAPMEIAIHAACLVKLHLAQLLQDLPIKKGYVKVFNLLKRLSRDPWLKQHLIPDAVQD</sequence>
<reference evidence="1" key="2">
    <citation type="submission" date="2019-06" db="EMBL/GenBank/DDBJ databases">
        <title>Genomics analysis of Aphanomyces spp. identifies a new class of oomycete effector associated with host adaptation.</title>
        <authorList>
            <person name="Gaulin E."/>
        </authorList>
    </citation>
    <scope>NUCLEOTIDE SEQUENCE</scope>
    <source>
        <strain evidence="1">CBS 578.67</strain>
    </source>
</reference>
<dbReference type="EMBL" id="CAADRA010007446">
    <property type="protein sequence ID" value="VFU01270.1"/>
    <property type="molecule type" value="Genomic_DNA"/>
</dbReference>
<accession>A0A485LRZ3</accession>
<organism evidence="2 3">
    <name type="scientific">Aphanomyces stellatus</name>
    <dbReference type="NCBI Taxonomy" id="120398"/>
    <lineage>
        <taxon>Eukaryota</taxon>
        <taxon>Sar</taxon>
        <taxon>Stramenopiles</taxon>
        <taxon>Oomycota</taxon>
        <taxon>Saprolegniomycetes</taxon>
        <taxon>Saprolegniales</taxon>
        <taxon>Verrucalvaceae</taxon>
        <taxon>Aphanomyces</taxon>
    </lineage>
</organism>
<evidence type="ECO:0000313" key="1">
    <source>
        <dbReference type="EMBL" id="KAF0683307.1"/>
    </source>
</evidence>
<dbReference type="Proteomes" id="UP000332933">
    <property type="component" value="Unassembled WGS sequence"/>
</dbReference>